<reference evidence="3 4" key="1">
    <citation type="submission" date="2019-04" db="EMBL/GenBank/DDBJ databases">
        <title>Streptomyces oryziradicis sp. nov., a novel actinomycete isolated from rhizosphere soil of rice (Oryza sativa L.).</title>
        <authorList>
            <person name="Li C."/>
        </authorList>
    </citation>
    <scope>NUCLEOTIDE SEQUENCE [LARGE SCALE GENOMIC DNA]</scope>
    <source>
        <strain evidence="3 4">NEAU-C40</strain>
    </source>
</reference>
<comment type="caution">
    <text evidence="3">The sequence shown here is derived from an EMBL/GenBank/DDBJ whole genome shotgun (WGS) entry which is preliminary data.</text>
</comment>
<sequence length="210" mass="22693">MDDNDPPGILPLPNDFPGIPPLPPGPPDPSGEWSDWEPPPRPTGTFWQGLPEQTQGIAVAAVTLVVLVAVVLSTKAIFGNSTTNTINTNTTTATSPKTIDAASWCIFDWNYDRDGTKQYAGQFAFDNQFPPPNANRYGYASVRYSEAFPDRCMVTVGSPIYKQAEQFVQDASHHWSVIPAWTGPVSSLGSTILPWNAKIAFDGTITLGAP</sequence>
<dbReference type="Proteomes" id="UP000305778">
    <property type="component" value="Unassembled WGS sequence"/>
</dbReference>
<keyword evidence="2" id="KW-0812">Transmembrane</keyword>
<keyword evidence="4" id="KW-1185">Reference proteome</keyword>
<evidence type="ECO:0000313" key="4">
    <source>
        <dbReference type="Proteomes" id="UP000305778"/>
    </source>
</evidence>
<proteinExistence type="predicted"/>
<name>A0A4U0RUB0_9ACTN</name>
<dbReference type="EMBL" id="SUMC01000118">
    <property type="protein sequence ID" value="TJZ99057.1"/>
    <property type="molecule type" value="Genomic_DNA"/>
</dbReference>
<feature type="region of interest" description="Disordered" evidence="1">
    <location>
        <begin position="1"/>
        <end position="43"/>
    </location>
</feature>
<organism evidence="3 4">
    <name type="scientific">Actinacidiphila oryziradicis</name>
    <dbReference type="NCBI Taxonomy" id="2571141"/>
    <lineage>
        <taxon>Bacteria</taxon>
        <taxon>Bacillati</taxon>
        <taxon>Actinomycetota</taxon>
        <taxon>Actinomycetes</taxon>
        <taxon>Kitasatosporales</taxon>
        <taxon>Streptomycetaceae</taxon>
        <taxon>Actinacidiphila</taxon>
    </lineage>
</organism>
<feature type="compositionally biased region" description="Pro residues" evidence="1">
    <location>
        <begin position="18"/>
        <end position="29"/>
    </location>
</feature>
<evidence type="ECO:0000313" key="3">
    <source>
        <dbReference type="EMBL" id="TJZ99057.1"/>
    </source>
</evidence>
<gene>
    <name evidence="3" type="ORF">FCI23_47225</name>
</gene>
<accession>A0A4U0RUB0</accession>
<evidence type="ECO:0000256" key="2">
    <source>
        <dbReference type="SAM" id="Phobius"/>
    </source>
</evidence>
<protein>
    <submittedName>
        <fullName evidence="3">Uncharacterized protein</fullName>
    </submittedName>
</protein>
<dbReference type="RefSeq" id="WP_136730196.1">
    <property type="nucleotide sequence ID" value="NZ_SUMC01000118.1"/>
</dbReference>
<dbReference type="AlphaFoldDB" id="A0A4U0RUB0"/>
<feature type="transmembrane region" description="Helical" evidence="2">
    <location>
        <begin position="57"/>
        <end position="78"/>
    </location>
</feature>
<keyword evidence="2" id="KW-1133">Transmembrane helix</keyword>
<evidence type="ECO:0000256" key="1">
    <source>
        <dbReference type="SAM" id="MobiDB-lite"/>
    </source>
</evidence>
<keyword evidence="2" id="KW-0472">Membrane</keyword>
<dbReference type="OrthoDB" id="4319347at2"/>